<dbReference type="OrthoDB" id="119432at2"/>
<evidence type="ECO:0000313" key="5">
    <source>
        <dbReference type="Proteomes" id="UP000266183"/>
    </source>
</evidence>
<sequence>MKTTKIVLTVVALLVTASVLVSFKRAENKRVAMEQMAQNVADWERAKAYTKSYLDASTDASINFKPTGEMRSFRQQMLHLAEANYGLSSAAAGKQTPVPFGSMEQSDKYKTKAELTTAVMDSYDYVIDIAKGMNDTKGAETCKVFNMDMTRQVALAKTFEHQTHHRGQTTVYLRLSNIKPPEEKLF</sequence>
<keyword evidence="2 3" id="KW-0479">Metal-binding</keyword>
<evidence type="ECO:0000256" key="2">
    <source>
        <dbReference type="ARBA" id="ARBA00022723"/>
    </source>
</evidence>
<dbReference type="AlphaFoldDB" id="A0A385SP47"/>
<dbReference type="GO" id="GO:0046872">
    <property type="term" value="F:metal ion binding"/>
    <property type="evidence" value="ECO:0007669"/>
    <property type="project" value="UniProtKB-KW"/>
</dbReference>
<organism evidence="4 5">
    <name type="scientific">Chryseolinea soli</name>
    <dbReference type="NCBI Taxonomy" id="2321403"/>
    <lineage>
        <taxon>Bacteria</taxon>
        <taxon>Pseudomonadati</taxon>
        <taxon>Bacteroidota</taxon>
        <taxon>Cytophagia</taxon>
        <taxon>Cytophagales</taxon>
        <taxon>Fulvivirgaceae</taxon>
        <taxon>Chryseolinea</taxon>
    </lineage>
</organism>
<dbReference type="InterPro" id="IPR007837">
    <property type="entry name" value="DinB"/>
</dbReference>
<accession>A0A385SP47</accession>
<dbReference type="Proteomes" id="UP000266183">
    <property type="component" value="Chromosome"/>
</dbReference>
<comment type="similarity">
    <text evidence="1">Belongs to the DinB family.</text>
</comment>
<feature type="binding site" evidence="3">
    <location>
        <position position="165"/>
    </location>
    <ligand>
        <name>a divalent metal cation</name>
        <dbReference type="ChEBI" id="CHEBI:60240"/>
    </ligand>
</feature>
<dbReference type="RefSeq" id="WP_119754051.1">
    <property type="nucleotide sequence ID" value="NZ_CP032382.1"/>
</dbReference>
<dbReference type="KEGG" id="chk:D4L85_09220"/>
<evidence type="ECO:0000313" key="4">
    <source>
        <dbReference type="EMBL" id="AYB30748.1"/>
    </source>
</evidence>
<protein>
    <submittedName>
        <fullName evidence="4">Damage-inducible protein DinB</fullName>
    </submittedName>
</protein>
<dbReference type="Pfam" id="PF05163">
    <property type="entry name" value="DinB"/>
    <property type="match status" value="1"/>
</dbReference>
<reference evidence="5" key="1">
    <citation type="submission" date="2018-09" db="EMBL/GenBank/DDBJ databases">
        <title>Chryseolinea sp. KIS68-18 isolated from soil.</title>
        <authorList>
            <person name="Weon H.-Y."/>
            <person name="Kwon S.-W."/>
            <person name="Lee S.A."/>
        </authorList>
    </citation>
    <scope>NUCLEOTIDE SEQUENCE [LARGE SCALE GENOMIC DNA]</scope>
    <source>
        <strain evidence="5">KIS68-18</strain>
    </source>
</reference>
<proteinExistence type="inferred from homology"/>
<dbReference type="EMBL" id="CP032382">
    <property type="protein sequence ID" value="AYB30748.1"/>
    <property type="molecule type" value="Genomic_DNA"/>
</dbReference>
<feature type="binding site" evidence="3">
    <location>
        <position position="161"/>
    </location>
    <ligand>
        <name>a divalent metal cation</name>
        <dbReference type="ChEBI" id="CHEBI:60240"/>
    </ligand>
</feature>
<dbReference type="Gene3D" id="1.20.120.450">
    <property type="entry name" value="dinb family like domain"/>
    <property type="match status" value="1"/>
</dbReference>
<evidence type="ECO:0000256" key="3">
    <source>
        <dbReference type="PIRSR" id="PIRSR607837-1"/>
    </source>
</evidence>
<dbReference type="SUPFAM" id="SSF109854">
    <property type="entry name" value="DinB/YfiT-like putative metalloenzymes"/>
    <property type="match status" value="1"/>
</dbReference>
<feature type="binding site" evidence="3">
    <location>
        <position position="79"/>
    </location>
    <ligand>
        <name>a divalent metal cation</name>
        <dbReference type="ChEBI" id="CHEBI:60240"/>
    </ligand>
</feature>
<dbReference type="InterPro" id="IPR034660">
    <property type="entry name" value="DinB/YfiT-like"/>
</dbReference>
<gene>
    <name evidence="4" type="ORF">D4L85_09220</name>
</gene>
<evidence type="ECO:0000256" key="1">
    <source>
        <dbReference type="ARBA" id="ARBA00008635"/>
    </source>
</evidence>
<name>A0A385SP47_9BACT</name>
<keyword evidence="5" id="KW-1185">Reference proteome</keyword>